<dbReference type="EMBL" id="JBHSGB010000017">
    <property type="protein sequence ID" value="MFC4656605.1"/>
    <property type="molecule type" value="Genomic_DNA"/>
</dbReference>
<dbReference type="RefSeq" id="WP_377335822.1">
    <property type="nucleotide sequence ID" value="NZ_JBHSGB010000017.1"/>
</dbReference>
<comment type="catalytic activity">
    <reaction evidence="13">
        <text>a lipid A disaccharide + ATP = a lipid IVA + ADP + H(+)</text>
        <dbReference type="Rhea" id="RHEA:67840"/>
        <dbReference type="ChEBI" id="CHEBI:15378"/>
        <dbReference type="ChEBI" id="CHEBI:30616"/>
        <dbReference type="ChEBI" id="CHEBI:176343"/>
        <dbReference type="ChEBI" id="CHEBI:176425"/>
        <dbReference type="ChEBI" id="CHEBI:456216"/>
        <dbReference type="EC" id="2.7.1.130"/>
    </reaction>
</comment>
<sequence>MNWFERGWYGEHRGTLLLWPLSLLYRLIGAWRRFAYGLGWLKSERMTVPVLVVGNISVGGTGKTPMTLYLCQQLQQRGLRVGIVSRGYGARITAPLLVRPEHSPVDVGDEPYLLASRSGCPVVVCPDRVAAARHLLAQYPLDLIISDDGMQHYRLQRDLELVLIDGQRGFGNGQLLPAGPLREPVSRLANASAVVVNSASVGSHFALPAGLPGFRMALQAGAPVALVGSAHWTGEAVTLVAAIGNPQRFIRTAEACGVQVAATQFFPDHFAFSADSLAAIDGPVLMTEKDAVKCRPFAKADWFYLPVQAELTPIKGSPELIPWLLQRIQPRS</sequence>
<evidence type="ECO:0000256" key="7">
    <source>
        <dbReference type="ARBA" id="ARBA00022679"/>
    </source>
</evidence>
<evidence type="ECO:0000256" key="5">
    <source>
        <dbReference type="ARBA" id="ARBA00022516"/>
    </source>
</evidence>
<evidence type="ECO:0000256" key="12">
    <source>
        <dbReference type="ARBA" id="ARBA00029757"/>
    </source>
</evidence>
<keyword evidence="8 13" id="KW-0547">Nucleotide-binding</keyword>
<evidence type="ECO:0000256" key="4">
    <source>
        <dbReference type="ARBA" id="ARBA00016436"/>
    </source>
</evidence>
<evidence type="ECO:0000256" key="13">
    <source>
        <dbReference type="HAMAP-Rule" id="MF_00409"/>
    </source>
</evidence>
<reference evidence="15" key="1">
    <citation type="journal article" date="2019" name="Int. J. Syst. Evol. Microbiol.">
        <title>The Global Catalogue of Microorganisms (GCM) 10K type strain sequencing project: providing services to taxonomists for standard genome sequencing and annotation.</title>
        <authorList>
            <consortium name="The Broad Institute Genomics Platform"/>
            <consortium name="The Broad Institute Genome Sequencing Center for Infectious Disease"/>
            <person name="Wu L."/>
            <person name="Ma J."/>
        </authorList>
    </citation>
    <scope>NUCLEOTIDE SEQUENCE [LARGE SCALE GENOMIC DNA]</scope>
    <source>
        <strain evidence="15">DT28</strain>
    </source>
</reference>
<evidence type="ECO:0000256" key="3">
    <source>
        <dbReference type="ARBA" id="ARBA00012071"/>
    </source>
</evidence>
<keyword evidence="6 13" id="KW-0441">Lipid A biosynthesis</keyword>
<dbReference type="Proteomes" id="UP001595962">
    <property type="component" value="Unassembled WGS sequence"/>
</dbReference>
<comment type="function">
    <text evidence="1 13">Transfers the gamma-phosphate of ATP to the 4'-position of a tetraacyldisaccharide 1-phosphate intermediate (termed DS-1-P) to form tetraacyldisaccharide 1,4'-bis-phosphate (lipid IVA).</text>
</comment>
<comment type="caution">
    <text evidence="14">The sequence shown here is derived from an EMBL/GenBank/DDBJ whole genome shotgun (WGS) entry which is preliminary data.</text>
</comment>
<keyword evidence="7 13" id="KW-0808">Transferase</keyword>
<keyword evidence="11 13" id="KW-0443">Lipid metabolism</keyword>
<accession>A0ABV9JQV9</accession>
<comment type="pathway">
    <text evidence="2 13">Glycolipid biosynthesis; lipid IV(A) biosynthesis; lipid IV(A) from (3R)-3-hydroxytetradecanoyl-[acyl-carrier-protein] and UDP-N-acetyl-alpha-D-glucosamine: step 6/6.</text>
</comment>
<dbReference type="GO" id="GO:0009029">
    <property type="term" value="F:lipid-A 4'-kinase activity"/>
    <property type="evidence" value="ECO:0007669"/>
    <property type="project" value="UniProtKB-EC"/>
</dbReference>
<evidence type="ECO:0000256" key="8">
    <source>
        <dbReference type="ARBA" id="ARBA00022741"/>
    </source>
</evidence>
<keyword evidence="10 13" id="KW-0067">ATP-binding</keyword>
<dbReference type="PANTHER" id="PTHR42724">
    <property type="entry name" value="TETRAACYLDISACCHARIDE 4'-KINASE"/>
    <property type="match status" value="1"/>
</dbReference>
<evidence type="ECO:0000256" key="2">
    <source>
        <dbReference type="ARBA" id="ARBA00004870"/>
    </source>
</evidence>
<dbReference type="SUPFAM" id="SSF52540">
    <property type="entry name" value="P-loop containing nucleoside triphosphate hydrolases"/>
    <property type="match status" value="1"/>
</dbReference>
<evidence type="ECO:0000256" key="6">
    <source>
        <dbReference type="ARBA" id="ARBA00022556"/>
    </source>
</evidence>
<organism evidence="14 15">
    <name type="scientific">Rheinheimera marina</name>
    <dbReference type="NCBI Taxonomy" id="1774958"/>
    <lineage>
        <taxon>Bacteria</taxon>
        <taxon>Pseudomonadati</taxon>
        <taxon>Pseudomonadota</taxon>
        <taxon>Gammaproteobacteria</taxon>
        <taxon>Chromatiales</taxon>
        <taxon>Chromatiaceae</taxon>
        <taxon>Rheinheimera</taxon>
    </lineage>
</organism>
<dbReference type="HAMAP" id="MF_00409">
    <property type="entry name" value="LpxK"/>
    <property type="match status" value="1"/>
</dbReference>
<evidence type="ECO:0000256" key="11">
    <source>
        <dbReference type="ARBA" id="ARBA00023098"/>
    </source>
</evidence>
<feature type="binding site" evidence="13">
    <location>
        <begin position="57"/>
        <end position="64"/>
    </location>
    <ligand>
        <name>ATP</name>
        <dbReference type="ChEBI" id="CHEBI:30616"/>
    </ligand>
</feature>
<dbReference type="NCBIfam" id="TIGR00682">
    <property type="entry name" value="lpxK"/>
    <property type="match status" value="1"/>
</dbReference>
<keyword evidence="15" id="KW-1185">Reference proteome</keyword>
<evidence type="ECO:0000256" key="10">
    <source>
        <dbReference type="ARBA" id="ARBA00022840"/>
    </source>
</evidence>
<dbReference type="InterPro" id="IPR027417">
    <property type="entry name" value="P-loop_NTPase"/>
</dbReference>
<protein>
    <recommendedName>
        <fullName evidence="4 13">Tetraacyldisaccharide 4'-kinase</fullName>
        <ecNumber evidence="3 13">2.7.1.130</ecNumber>
    </recommendedName>
    <alternativeName>
        <fullName evidence="12 13">Lipid A 4'-kinase</fullName>
    </alternativeName>
</protein>
<name>A0ABV9JQV9_9GAMM</name>
<dbReference type="EC" id="2.7.1.130" evidence="3 13"/>
<keyword evidence="5 13" id="KW-0444">Lipid biosynthesis</keyword>
<proteinExistence type="inferred from homology"/>
<dbReference type="InterPro" id="IPR003758">
    <property type="entry name" value="LpxK"/>
</dbReference>
<dbReference type="PANTHER" id="PTHR42724:SF1">
    <property type="entry name" value="TETRAACYLDISACCHARIDE 4'-KINASE, MITOCHONDRIAL-RELATED"/>
    <property type="match status" value="1"/>
</dbReference>
<dbReference type="Pfam" id="PF02606">
    <property type="entry name" value="LpxK"/>
    <property type="match status" value="1"/>
</dbReference>
<gene>
    <name evidence="13 14" type="primary">lpxK</name>
    <name evidence="14" type="ORF">ACFO3I_16420</name>
</gene>
<comment type="similarity">
    <text evidence="13">Belongs to the LpxK family.</text>
</comment>
<evidence type="ECO:0000313" key="14">
    <source>
        <dbReference type="EMBL" id="MFC4656605.1"/>
    </source>
</evidence>
<evidence type="ECO:0000313" key="15">
    <source>
        <dbReference type="Proteomes" id="UP001595962"/>
    </source>
</evidence>
<evidence type="ECO:0000256" key="1">
    <source>
        <dbReference type="ARBA" id="ARBA00002274"/>
    </source>
</evidence>
<evidence type="ECO:0000256" key="9">
    <source>
        <dbReference type="ARBA" id="ARBA00022777"/>
    </source>
</evidence>
<keyword evidence="9 13" id="KW-0418">Kinase</keyword>